<evidence type="ECO:0000313" key="3">
    <source>
        <dbReference type="Proteomes" id="UP000054053"/>
    </source>
</evidence>
<proteinExistence type="predicted"/>
<comment type="caution">
    <text evidence="2">The sequence shown here is derived from an EMBL/GenBank/DDBJ whole genome shotgun (WGS) entry which is preliminary data.</text>
</comment>
<protein>
    <recommendedName>
        <fullName evidence="4">HNH nuclease domain-containing protein</fullName>
    </recommendedName>
</protein>
<dbReference type="EMBL" id="BBTG02000115">
    <property type="protein sequence ID" value="GAO19698.1"/>
    <property type="molecule type" value="Genomic_DNA"/>
</dbReference>
<feature type="region of interest" description="Disordered" evidence="1">
    <location>
        <begin position="425"/>
        <end position="449"/>
    </location>
</feature>
<accession>A0A063BIE3</accession>
<sequence>MPGQVLQSDIVRLGKTMRRARATLGKTTAFNSRFWSNLERLQRLQLDCLGKRMALLGWSYMNARKTPHAMSDDELCARGENLEEQMSALKQMGRVQGYHRRQLREGDAYGRLLLSWADSDAQEGDSSRDEAQAWYDDDAQAEQRARRSRRVDDMAERYCGVGSTVPYRWDPVLNTWLHASSASAVALFPEAEGDMTDRVFGAAAEVDGARNGLFLHWRIERALDRGWIAIVPDVDARPDLRGPIVGGPGYAVQDQKLAAWGRQPLKEYKIVLMVNRRHRGACRAVGLHPDPASPLQSIAALDGQKLTFLTVFRPHPRFLWWRFLAGLSRVSWSDRVDRASLDRINMLEQVIRWGTKGGYMPDSVVRGFFPHVNRELLGMLDYAARHAGVVVEACEEPERGHDVEGDPVGVLVATKEAIRKLQVEDQELDVDVDDGDDDDDDDVQGRSDE</sequence>
<dbReference type="HOGENOM" id="CLU_610024_0_0_1"/>
<reference evidence="3" key="1">
    <citation type="journal article" date="2016" name="Genome Announc.">
        <title>Genome sequence of Ustilaginoidea virens IPU010, a rice pathogenic fungus causing false smut.</title>
        <authorList>
            <person name="Kumagai T."/>
            <person name="Ishii T."/>
            <person name="Terai G."/>
            <person name="Umemura M."/>
            <person name="Machida M."/>
            <person name="Asai K."/>
        </authorList>
    </citation>
    <scope>NUCLEOTIDE SEQUENCE [LARGE SCALE GENOMIC DNA]</scope>
    <source>
        <strain evidence="3">IPU010</strain>
    </source>
</reference>
<dbReference type="Proteomes" id="UP000054053">
    <property type="component" value="Unassembled WGS sequence"/>
</dbReference>
<gene>
    <name evidence="2" type="ORF">UVI_02064360</name>
</gene>
<evidence type="ECO:0000313" key="2">
    <source>
        <dbReference type="EMBL" id="GAO19698.1"/>
    </source>
</evidence>
<dbReference type="STRING" id="1159556.A0A063BIE3"/>
<evidence type="ECO:0008006" key="4">
    <source>
        <dbReference type="Google" id="ProtNLM"/>
    </source>
</evidence>
<evidence type="ECO:0000256" key="1">
    <source>
        <dbReference type="SAM" id="MobiDB-lite"/>
    </source>
</evidence>
<organism evidence="2 3">
    <name type="scientific">Ustilaginoidea virens</name>
    <name type="common">Rice false smut fungus</name>
    <name type="synonym">Villosiclava virens</name>
    <dbReference type="NCBI Taxonomy" id="1159556"/>
    <lineage>
        <taxon>Eukaryota</taxon>
        <taxon>Fungi</taxon>
        <taxon>Dikarya</taxon>
        <taxon>Ascomycota</taxon>
        <taxon>Pezizomycotina</taxon>
        <taxon>Sordariomycetes</taxon>
        <taxon>Hypocreomycetidae</taxon>
        <taxon>Hypocreales</taxon>
        <taxon>Clavicipitaceae</taxon>
        <taxon>Ustilaginoidea</taxon>
    </lineage>
</organism>
<feature type="compositionally biased region" description="Acidic residues" evidence="1">
    <location>
        <begin position="425"/>
        <end position="442"/>
    </location>
</feature>
<dbReference type="AlphaFoldDB" id="A0A063BIE3"/>
<name>A0A063BIE3_USTVR</name>